<evidence type="ECO:0000313" key="4">
    <source>
        <dbReference type="Proteomes" id="UP000688137"/>
    </source>
</evidence>
<comment type="caution">
    <text evidence="3">The sequence shown here is derived from an EMBL/GenBank/DDBJ whole genome shotgun (WGS) entry which is preliminary data.</text>
</comment>
<dbReference type="AlphaFoldDB" id="A0A8S1MYN6"/>
<feature type="chain" id="PRO_5035804189" evidence="2">
    <location>
        <begin position="16"/>
        <end position="357"/>
    </location>
</feature>
<proteinExistence type="predicted"/>
<accession>A0A8S1MYN6</accession>
<dbReference type="Proteomes" id="UP000688137">
    <property type="component" value="Unassembled WGS sequence"/>
</dbReference>
<keyword evidence="1" id="KW-0175">Coiled coil</keyword>
<evidence type="ECO:0000256" key="1">
    <source>
        <dbReference type="SAM" id="Coils"/>
    </source>
</evidence>
<feature type="signal peptide" evidence="2">
    <location>
        <begin position="1"/>
        <end position="15"/>
    </location>
</feature>
<name>A0A8S1MYN6_PARPR</name>
<feature type="coiled-coil region" evidence="1">
    <location>
        <begin position="256"/>
        <end position="283"/>
    </location>
</feature>
<protein>
    <submittedName>
        <fullName evidence="3">Uncharacterized protein</fullName>
    </submittedName>
</protein>
<sequence>MRIVILILLISLATCAKLKSQSPQKLQSELQKTNYGRALLHLVELHSMAGGSVSELLDAIEELVNDLEDGLELLDFNFQRRTNEHNSLLVQLNQQIQQAQIDVSRSDDVIENLLIPRKEQLELRIATLEEYQEQNRQKVDEENLTREQEHEAYEAQVAELNDATAAVDDALSLLSTLNNPSLAQVKKFQNSLKKIESSIKPRSKMAPFLKALITLASNQNFSDQGVLSQIVDSLNEFRNAIVDSINDLSLQEVQDQEEFEARIEQLNAEYAEFQRQINALNVDLTATLEKIDQVTAFRDQRAADQTSYEQQLQLENDLYADEVQIYNDTKNEFQREQAISEQALQLVQSVDFSNIQV</sequence>
<keyword evidence="2" id="KW-0732">Signal</keyword>
<gene>
    <name evidence="3" type="ORF">PPRIM_AZ9-3.1.T0690173</name>
</gene>
<evidence type="ECO:0000313" key="3">
    <source>
        <dbReference type="EMBL" id="CAD8083221.1"/>
    </source>
</evidence>
<reference evidence="3" key="1">
    <citation type="submission" date="2021-01" db="EMBL/GenBank/DDBJ databases">
        <authorList>
            <consortium name="Genoscope - CEA"/>
            <person name="William W."/>
        </authorList>
    </citation>
    <scope>NUCLEOTIDE SEQUENCE</scope>
</reference>
<evidence type="ECO:0000256" key="2">
    <source>
        <dbReference type="SAM" id="SignalP"/>
    </source>
</evidence>
<feature type="coiled-coil region" evidence="1">
    <location>
        <begin position="82"/>
        <end position="163"/>
    </location>
</feature>
<keyword evidence="4" id="KW-1185">Reference proteome</keyword>
<dbReference type="EMBL" id="CAJJDM010000072">
    <property type="protein sequence ID" value="CAD8083221.1"/>
    <property type="molecule type" value="Genomic_DNA"/>
</dbReference>
<organism evidence="3 4">
    <name type="scientific">Paramecium primaurelia</name>
    <dbReference type="NCBI Taxonomy" id="5886"/>
    <lineage>
        <taxon>Eukaryota</taxon>
        <taxon>Sar</taxon>
        <taxon>Alveolata</taxon>
        <taxon>Ciliophora</taxon>
        <taxon>Intramacronucleata</taxon>
        <taxon>Oligohymenophorea</taxon>
        <taxon>Peniculida</taxon>
        <taxon>Parameciidae</taxon>
        <taxon>Paramecium</taxon>
    </lineage>
</organism>